<dbReference type="CDD" id="cd02513">
    <property type="entry name" value="CMP-NeuAc_Synthase"/>
    <property type="match status" value="1"/>
</dbReference>
<dbReference type="Pfam" id="PF04101">
    <property type="entry name" value="Glyco_tran_28_C"/>
    <property type="match status" value="1"/>
</dbReference>
<keyword evidence="3" id="KW-1185">Reference proteome</keyword>
<accession>A0ABQ5TPG3</accession>
<dbReference type="InterPro" id="IPR050793">
    <property type="entry name" value="CMP-NeuNAc_synthase"/>
</dbReference>
<name>A0ABQ5TPG3_9GAMM</name>
<dbReference type="InterPro" id="IPR007235">
    <property type="entry name" value="Glyco_trans_28_C"/>
</dbReference>
<dbReference type="InterPro" id="IPR029044">
    <property type="entry name" value="Nucleotide-diphossugar_trans"/>
</dbReference>
<evidence type="ECO:0000313" key="3">
    <source>
        <dbReference type="Proteomes" id="UP001161423"/>
    </source>
</evidence>
<dbReference type="Gene3D" id="3.40.50.2000">
    <property type="entry name" value="Glycogen Phosphorylase B"/>
    <property type="match status" value="1"/>
</dbReference>
<evidence type="ECO:0000313" key="2">
    <source>
        <dbReference type="EMBL" id="GLP98276.1"/>
    </source>
</evidence>
<dbReference type="InterPro" id="IPR003329">
    <property type="entry name" value="Cytidylyl_trans"/>
</dbReference>
<dbReference type="EMBL" id="BSND01000003">
    <property type="protein sequence ID" value="GLP98276.1"/>
    <property type="molecule type" value="Genomic_DNA"/>
</dbReference>
<sequence length="546" mass="61574">MNHQPNILVVIPARGGSKGIPRKNLRSLAGRPLIFYSIRNALASSFLVDVYVSSEDEEILSISEKFGAKVLKRNDEDAQDVVTLDPVIFKAYKQAEAIEKKQYDIIVTLQPTSPLLSAKSLDEALSKLINTPEIDTIISAVNDTHLTWKIENNAYKPNYLKRVNRQELSPLFKETGGFLITRAKNISQSSRIGEHVDLSLLSDKESIDIDSYADWGLCEYYLKRKKLLFVVSGHMKIGLGHVYNTLLLANDIVEHEVLFLVDDESQLAFDKISSKNYPVVMQVESDIVEDIKKLNPDVVINDRLDSSHDYMKALKALGIKTINFEDLGDGAQLADLVINAIYPEREILPKHFFGHKYFILRDEFILTPKRKVSEYVKKVLLTFGGVDPNNYTSKVIQAIQPYCRKMNIEITVVAGFGYSDYESLEAFKDIQIIRNTMNIAELMQDADIIFTSAGRTTYEVAAMQVPTIVMAQNERELTHLFANAEHGFINLGLGTEVGNEKITEAFSSLVENYSSRQYMSKLMAKADLTAGRQRVLKLVHQIVEHA</sequence>
<comment type="caution">
    <text evidence="2">The sequence shown here is derived from an EMBL/GenBank/DDBJ whole genome shotgun (WGS) entry which is preliminary data.</text>
</comment>
<dbReference type="SUPFAM" id="SSF53756">
    <property type="entry name" value="UDP-Glycosyltransferase/glycogen phosphorylase"/>
    <property type="match status" value="1"/>
</dbReference>
<reference evidence="2" key="2">
    <citation type="submission" date="2023-01" db="EMBL/GenBank/DDBJ databases">
        <title>Draft genome sequence of Methylophaga thalassica strain NBRC 102424.</title>
        <authorList>
            <person name="Sun Q."/>
            <person name="Mori K."/>
        </authorList>
    </citation>
    <scope>NUCLEOTIDE SEQUENCE</scope>
    <source>
        <strain evidence="2">NBRC 102424</strain>
    </source>
</reference>
<evidence type="ECO:0000259" key="1">
    <source>
        <dbReference type="Pfam" id="PF04101"/>
    </source>
</evidence>
<feature type="domain" description="Glycosyl transferase family 28 C-terminal" evidence="1">
    <location>
        <begin position="381"/>
        <end position="485"/>
    </location>
</feature>
<organism evidence="2 3">
    <name type="scientific">Methylophaga thalassica</name>
    <dbReference type="NCBI Taxonomy" id="40223"/>
    <lineage>
        <taxon>Bacteria</taxon>
        <taxon>Pseudomonadati</taxon>
        <taxon>Pseudomonadota</taxon>
        <taxon>Gammaproteobacteria</taxon>
        <taxon>Thiotrichales</taxon>
        <taxon>Piscirickettsiaceae</taxon>
        <taxon>Methylophaga</taxon>
    </lineage>
</organism>
<dbReference type="SUPFAM" id="SSF53448">
    <property type="entry name" value="Nucleotide-diphospho-sugar transferases"/>
    <property type="match status" value="1"/>
</dbReference>
<dbReference type="Pfam" id="PF02348">
    <property type="entry name" value="CTP_transf_3"/>
    <property type="match status" value="1"/>
</dbReference>
<protein>
    <submittedName>
        <fullName evidence="2">Cytidyltransferase</fullName>
    </submittedName>
</protein>
<dbReference type="PANTHER" id="PTHR21485">
    <property type="entry name" value="HAD SUPERFAMILY MEMBERS CMAS AND KDSC"/>
    <property type="match status" value="1"/>
</dbReference>
<reference evidence="2" key="1">
    <citation type="journal article" date="2014" name="Int. J. Syst. Evol. Microbiol.">
        <title>Complete genome of a new Firmicutes species belonging to the dominant human colonic microbiota ('Ruminococcus bicirculans') reveals two chromosomes and a selective capacity to utilize plant glucans.</title>
        <authorList>
            <consortium name="NISC Comparative Sequencing Program"/>
            <person name="Wegmann U."/>
            <person name="Louis P."/>
            <person name="Goesmann A."/>
            <person name="Henrissat B."/>
            <person name="Duncan S.H."/>
            <person name="Flint H.J."/>
        </authorList>
    </citation>
    <scope>NUCLEOTIDE SEQUENCE</scope>
    <source>
        <strain evidence="2">NBRC 102424</strain>
    </source>
</reference>
<dbReference type="PANTHER" id="PTHR21485:SF3">
    <property type="entry name" value="N-ACYLNEURAMINATE CYTIDYLYLTRANSFERASE"/>
    <property type="match status" value="1"/>
</dbReference>
<dbReference type="Gene3D" id="3.90.550.10">
    <property type="entry name" value="Spore Coat Polysaccharide Biosynthesis Protein SpsA, Chain A"/>
    <property type="match status" value="1"/>
</dbReference>
<dbReference type="Proteomes" id="UP001161423">
    <property type="component" value="Unassembled WGS sequence"/>
</dbReference>
<proteinExistence type="predicted"/>
<dbReference type="Gene3D" id="3.40.50.11190">
    <property type="match status" value="1"/>
</dbReference>
<gene>
    <name evidence="2" type="ORF">GCM10007891_01300</name>
</gene>
<dbReference type="RefSeq" id="WP_284722102.1">
    <property type="nucleotide sequence ID" value="NZ_BSND01000003.1"/>
</dbReference>